<feature type="compositionally biased region" description="Polar residues" evidence="1">
    <location>
        <begin position="122"/>
        <end position="172"/>
    </location>
</feature>
<dbReference type="EMBL" id="AP024420">
    <property type="protein sequence ID" value="BCR88806.1"/>
    <property type="molecule type" value="Genomic_DNA"/>
</dbReference>
<protein>
    <submittedName>
        <fullName evidence="2">Uncharacterized protein</fullName>
    </submittedName>
</protein>
<reference evidence="2" key="2">
    <citation type="submission" date="2021-02" db="EMBL/GenBank/DDBJ databases">
        <title>Aspergillus chevalieri M1 genome sequence.</title>
        <authorList>
            <person name="Kadooka C."/>
            <person name="Mori K."/>
            <person name="Futagami T."/>
        </authorList>
    </citation>
    <scope>NUCLEOTIDE SEQUENCE</scope>
    <source>
        <strain evidence="2">M1</strain>
    </source>
</reference>
<evidence type="ECO:0000256" key="1">
    <source>
        <dbReference type="SAM" id="MobiDB-lite"/>
    </source>
</evidence>
<feature type="region of interest" description="Disordered" evidence="1">
    <location>
        <begin position="122"/>
        <end position="178"/>
    </location>
</feature>
<dbReference type="RefSeq" id="XP_043137328.1">
    <property type="nucleotide sequence ID" value="XM_043279672.1"/>
</dbReference>
<dbReference type="Proteomes" id="UP000637239">
    <property type="component" value="Chromosome 5"/>
</dbReference>
<dbReference type="KEGG" id="ache:ACHE_50004A"/>
<dbReference type="GeneID" id="66983164"/>
<keyword evidence="3" id="KW-1185">Reference proteome</keyword>
<name>A0A7R7ZPL4_ASPCH</name>
<sequence>MRRGAIHGPLVAQYLARVARFKEKLAVAIHMTAGQPARAPELLSVQYVNTPNNQFRNVFIEDGMVTLVTAYHKGFHASNDSKLIHRYVPRAVGELVVWYMWLAMPFIDQLTAWQAGTAHGTVNGTSNGMSNGTSNGTLNGMSNGTSNGMSNGTSNGTLNGTQAGTVNGTVSRRSTRIMERPTHGFYLGSYRRE</sequence>
<dbReference type="AlphaFoldDB" id="A0A7R7ZPL4"/>
<accession>A0A7R7ZPL4</accession>
<gene>
    <name evidence="2" type="ORF">ACHE_50004A</name>
</gene>
<evidence type="ECO:0000313" key="2">
    <source>
        <dbReference type="EMBL" id="BCR88806.1"/>
    </source>
</evidence>
<organism evidence="2 3">
    <name type="scientific">Aspergillus chevalieri</name>
    <name type="common">Eurotium chevalieri</name>
    <dbReference type="NCBI Taxonomy" id="182096"/>
    <lineage>
        <taxon>Eukaryota</taxon>
        <taxon>Fungi</taxon>
        <taxon>Dikarya</taxon>
        <taxon>Ascomycota</taxon>
        <taxon>Pezizomycotina</taxon>
        <taxon>Eurotiomycetes</taxon>
        <taxon>Eurotiomycetidae</taxon>
        <taxon>Eurotiales</taxon>
        <taxon>Aspergillaceae</taxon>
        <taxon>Aspergillus</taxon>
        <taxon>Aspergillus subgen. Aspergillus</taxon>
    </lineage>
</organism>
<evidence type="ECO:0000313" key="3">
    <source>
        <dbReference type="Proteomes" id="UP000637239"/>
    </source>
</evidence>
<reference evidence="2" key="1">
    <citation type="submission" date="2021-01" db="EMBL/GenBank/DDBJ databases">
        <authorList>
            <consortium name="Aspergillus chevalieri M1 genome sequencing consortium"/>
            <person name="Kazuki M."/>
            <person name="Futagami T."/>
        </authorList>
    </citation>
    <scope>NUCLEOTIDE SEQUENCE</scope>
    <source>
        <strain evidence="2">M1</strain>
    </source>
</reference>
<proteinExistence type="predicted"/>